<keyword evidence="1" id="KW-0812">Transmembrane</keyword>
<keyword evidence="1" id="KW-0472">Membrane</keyword>
<dbReference type="EMBL" id="CP008944">
    <property type="protein sequence ID" value="AIG63795.1"/>
    <property type="molecule type" value="Genomic_DNA"/>
</dbReference>
<proteinExistence type="predicted"/>
<evidence type="ECO:0000313" key="3">
    <source>
        <dbReference type="Proteomes" id="UP000028504"/>
    </source>
</evidence>
<organism evidence="2 3">
    <name type="scientific">Corynebacterium atypicum</name>
    <dbReference type="NCBI Taxonomy" id="191610"/>
    <lineage>
        <taxon>Bacteria</taxon>
        <taxon>Bacillati</taxon>
        <taxon>Actinomycetota</taxon>
        <taxon>Actinomycetes</taxon>
        <taxon>Mycobacteriales</taxon>
        <taxon>Corynebacteriaceae</taxon>
        <taxon>Corynebacterium</taxon>
    </lineage>
</organism>
<gene>
    <name evidence="2" type="ORF">CATYP_02835</name>
</gene>
<evidence type="ECO:0000256" key="1">
    <source>
        <dbReference type="SAM" id="Phobius"/>
    </source>
</evidence>
<keyword evidence="3" id="KW-1185">Reference proteome</keyword>
<sequence length="140" mass="14602">MPATVRCAGILACLEALVSFAYAAILLYRQARGEHDAAIVSEPGSNTSWVAMGTAIFFLIVFGGIFAGGVGLARGTHRFGRGMIIILQVILLPIAFSMFGVGNWALGLVTAALAVATLALSFSPSAIDWAARAFGGTRKR</sequence>
<feature type="transmembrane region" description="Helical" evidence="1">
    <location>
        <begin position="84"/>
        <end position="105"/>
    </location>
</feature>
<keyword evidence="1" id="KW-1133">Transmembrane helix</keyword>
<reference evidence="2 3" key="1">
    <citation type="submission" date="2014-07" db="EMBL/GenBank/DDBJ databases">
        <title>Complete genome sequence of Corynebacterium atypicum DSM 44849: identifiction of the mycolic acid biosynthesis genes.</title>
        <authorList>
            <person name="Tippelt A."/>
            <person name="Mollmann S."/>
            <person name="Albersmeier A."/>
            <person name="Jaenicke S."/>
            <person name="Ruckert C."/>
            <person name="Tauch A."/>
        </authorList>
    </citation>
    <scope>NUCLEOTIDE SEQUENCE [LARGE SCALE GENOMIC DNA]</scope>
    <source>
        <strain evidence="2 3">R2070</strain>
    </source>
</reference>
<protein>
    <submittedName>
        <fullName evidence="2">Membrane protein</fullName>
    </submittedName>
</protein>
<feature type="transmembrane region" description="Helical" evidence="1">
    <location>
        <begin position="111"/>
        <end position="131"/>
    </location>
</feature>
<name>A0ABN4DBN9_9CORY</name>
<accession>A0ABN4DBN9</accession>
<dbReference type="Proteomes" id="UP000028504">
    <property type="component" value="Chromosome"/>
</dbReference>
<feature type="transmembrane region" description="Helical" evidence="1">
    <location>
        <begin position="47"/>
        <end position="72"/>
    </location>
</feature>
<evidence type="ECO:0000313" key="2">
    <source>
        <dbReference type="EMBL" id="AIG63795.1"/>
    </source>
</evidence>